<dbReference type="OrthoDB" id="9802525at2"/>
<dbReference type="PANTHER" id="PTHR45947:SF3">
    <property type="entry name" value="SULFOQUINOVOSYL TRANSFERASE SQD2"/>
    <property type="match status" value="1"/>
</dbReference>
<dbReference type="RefSeq" id="WP_146802032.1">
    <property type="nucleotide sequence ID" value="NZ_BJUK01000008.1"/>
</dbReference>
<evidence type="ECO:0000313" key="3">
    <source>
        <dbReference type="EMBL" id="GEK46759.1"/>
    </source>
</evidence>
<dbReference type="AlphaFoldDB" id="A0A510X5S4"/>
<protein>
    <submittedName>
        <fullName evidence="3">1,2-diacylglycerol 3-glucosyltransferase</fullName>
    </submittedName>
</protein>
<dbReference type="EMBL" id="BJUK01000008">
    <property type="protein sequence ID" value="GEK46759.1"/>
    <property type="molecule type" value="Genomic_DNA"/>
</dbReference>
<dbReference type="Pfam" id="PF00534">
    <property type="entry name" value="Glycos_transf_1"/>
    <property type="match status" value="1"/>
</dbReference>
<sequence length="393" mass="43163">MKLLMLSDVYFPRVNGVSTSIDSFRGALERQGHRVTLICPDYPVGQVDEPGVRRIASRGVPGDPEDRLMRYRRVLALAESLALEGFDLIHVHTPFVAHYAGLALGRRLGIPVVASYHTLFEEYLHHYVRWLPRAWLRFAARRLSVRQCRQLRALVAPSRAMAGALADYGVTTPLAVIPTGLALEPFTQAGPPGDFRARHGLPQRARLLLFVGRTAHEKNIDFLIAMLPRVLATHPETHLVITGEGPARESLARQAEALGVARAVHFLGYLGRHGPLQAAYRAADAFVFASRTETQGLVLLEALALGTPVVSTAVMGTREVLVEGEGCLIAEEDLEDFAAKVNRLLADPRLAGELSRRGQAQARHWHEDAKAAELAAFYRRYAGGSARTETSLS</sequence>
<feature type="domain" description="Glycosyl transferase family 1" evidence="1">
    <location>
        <begin position="195"/>
        <end position="359"/>
    </location>
</feature>
<keyword evidence="3" id="KW-0808">Transferase</keyword>
<feature type="domain" description="Glycosyltransferase subfamily 4-like N-terminal" evidence="2">
    <location>
        <begin position="14"/>
        <end position="183"/>
    </location>
</feature>
<dbReference type="InterPro" id="IPR050194">
    <property type="entry name" value="Glycosyltransferase_grp1"/>
</dbReference>
<reference evidence="3 4" key="1">
    <citation type="submission" date="2019-07" db="EMBL/GenBank/DDBJ databases">
        <title>Whole genome shotgun sequence of Halomonas pacifica NBRC 102220.</title>
        <authorList>
            <person name="Hosoyama A."/>
            <person name="Uohara A."/>
            <person name="Ohji S."/>
            <person name="Ichikawa N."/>
        </authorList>
    </citation>
    <scope>NUCLEOTIDE SEQUENCE [LARGE SCALE GENOMIC DNA]</scope>
    <source>
        <strain evidence="3 4">NBRC 102220</strain>
    </source>
</reference>
<dbReference type="Pfam" id="PF13439">
    <property type="entry name" value="Glyco_transf_4"/>
    <property type="match status" value="1"/>
</dbReference>
<dbReference type="InterPro" id="IPR028098">
    <property type="entry name" value="Glyco_trans_4-like_N"/>
</dbReference>
<proteinExistence type="predicted"/>
<dbReference type="InterPro" id="IPR001296">
    <property type="entry name" value="Glyco_trans_1"/>
</dbReference>
<accession>A0A510X5S4</accession>
<dbReference type="Gene3D" id="3.40.50.2000">
    <property type="entry name" value="Glycogen Phosphorylase B"/>
    <property type="match status" value="2"/>
</dbReference>
<evidence type="ECO:0000259" key="1">
    <source>
        <dbReference type="Pfam" id="PF00534"/>
    </source>
</evidence>
<gene>
    <name evidence="3" type="ORF">HPA02_10420</name>
</gene>
<dbReference type="SUPFAM" id="SSF53756">
    <property type="entry name" value="UDP-Glycosyltransferase/glycogen phosphorylase"/>
    <property type="match status" value="1"/>
</dbReference>
<comment type="caution">
    <text evidence="3">The sequence shown here is derived from an EMBL/GenBank/DDBJ whole genome shotgun (WGS) entry which is preliminary data.</text>
</comment>
<evidence type="ECO:0000313" key="4">
    <source>
        <dbReference type="Proteomes" id="UP000321275"/>
    </source>
</evidence>
<dbReference type="GO" id="GO:0016757">
    <property type="term" value="F:glycosyltransferase activity"/>
    <property type="evidence" value="ECO:0007669"/>
    <property type="project" value="InterPro"/>
</dbReference>
<evidence type="ECO:0000259" key="2">
    <source>
        <dbReference type="Pfam" id="PF13439"/>
    </source>
</evidence>
<dbReference type="Proteomes" id="UP000321275">
    <property type="component" value="Unassembled WGS sequence"/>
</dbReference>
<name>A0A510X5S4_9GAMM</name>
<dbReference type="PANTHER" id="PTHR45947">
    <property type="entry name" value="SULFOQUINOVOSYL TRANSFERASE SQD2"/>
    <property type="match status" value="1"/>
</dbReference>
<keyword evidence="4" id="KW-1185">Reference proteome</keyword>
<organism evidence="3 4">
    <name type="scientific">Bisbaumannia pacifica</name>
    <dbReference type="NCBI Taxonomy" id="77098"/>
    <lineage>
        <taxon>Bacteria</taxon>
        <taxon>Pseudomonadati</taxon>
        <taxon>Pseudomonadota</taxon>
        <taxon>Gammaproteobacteria</taxon>
        <taxon>Oceanospirillales</taxon>
        <taxon>Halomonadaceae</taxon>
        <taxon>Bisbaumannia</taxon>
    </lineage>
</organism>